<comment type="caution">
    <text evidence="4">The sequence shown here is derived from an EMBL/GenBank/DDBJ whole genome shotgun (WGS) entry which is preliminary data.</text>
</comment>
<dbReference type="GO" id="GO:0016491">
    <property type="term" value="F:oxidoreductase activity"/>
    <property type="evidence" value="ECO:0007669"/>
    <property type="project" value="UniProtKB-KW"/>
</dbReference>
<proteinExistence type="inferred from homology"/>
<dbReference type="InterPro" id="IPR023210">
    <property type="entry name" value="NADP_OxRdtase_dom"/>
</dbReference>
<dbReference type="PANTHER" id="PTHR43364">
    <property type="entry name" value="NADH-SPECIFIC METHYLGLYOXAL REDUCTASE-RELATED"/>
    <property type="match status" value="1"/>
</dbReference>
<dbReference type="SUPFAM" id="SSF51430">
    <property type="entry name" value="NAD(P)-linked oxidoreductase"/>
    <property type="match status" value="1"/>
</dbReference>
<evidence type="ECO:0000313" key="4">
    <source>
        <dbReference type="EMBL" id="KAH8703402.1"/>
    </source>
</evidence>
<keyword evidence="1" id="KW-0560">Oxidoreductase</keyword>
<feature type="domain" description="NADP-dependent oxidoreductase" evidence="3">
    <location>
        <begin position="8"/>
        <end position="320"/>
    </location>
</feature>
<dbReference type="InterPro" id="IPR036812">
    <property type="entry name" value="NAD(P)_OxRdtase_dom_sf"/>
</dbReference>
<dbReference type="RefSeq" id="XP_046076420.1">
    <property type="nucleotide sequence ID" value="XM_046217843.1"/>
</dbReference>
<gene>
    <name evidence="4" type="ORF">BGW36DRAFT_393752</name>
</gene>
<evidence type="ECO:0000259" key="3">
    <source>
        <dbReference type="Pfam" id="PF00248"/>
    </source>
</evidence>
<evidence type="ECO:0000256" key="2">
    <source>
        <dbReference type="ARBA" id="ARBA00038157"/>
    </source>
</evidence>
<evidence type="ECO:0000256" key="1">
    <source>
        <dbReference type="ARBA" id="ARBA00023002"/>
    </source>
</evidence>
<dbReference type="EMBL" id="JAJTJA010000002">
    <property type="protein sequence ID" value="KAH8703402.1"/>
    <property type="molecule type" value="Genomic_DNA"/>
</dbReference>
<reference evidence="4" key="1">
    <citation type="submission" date="2021-12" db="EMBL/GenBank/DDBJ databases">
        <title>Convergent genome expansion in fungi linked to evolution of root-endophyte symbiosis.</title>
        <authorList>
            <consortium name="DOE Joint Genome Institute"/>
            <person name="Ke Y.-H."/>
            <person name="Bonito G."/>
            <person name="Liao H.-L."/>
            <person name="Looney B."/>
            <person name="Rojas-Flechas A."/>
            <person name="Nash J."/>
            <person name="Hameed K."/>
            <person name="Schadt C."/>
            <person name="Martin F."/>
            <person name="Crous P.W."/>
            <person name="Miettinen O."/>
            <person name="Magnuson J.K."/>
            <person name="Labbe J."/>
            <person name="Jacobson D."/>
            <person name="Doktycz M.J."/>
            <person name="Veneault-Fourrey C."/>
            <person name="Kuo A."/>
            <person name="Mondo S."/>
            <person name="Calhoun S."/>
            <person name="Riley R."/>
            <person name="Ohm R."/>
            <person name="LaButti K."/>
            <person name="Andreopoulos B."/>
            <person name="Pangilinan J."/>
            <person name="Nolan M."/>
            <person name="Tritt A."/>
            <person name="Clum A."/>
            <person name="Lipzen A."/>
            <person name="Daum C."/>
            <person name="Barry K."/>
            <person name="Grigoriev I.V."/>
            <person name="Vilgalys R."/>
        </authorList>
    </citation>
    <scope>NUCLEOTIDE SEQUENCE</scope>
    <source>
        <strain evidence="4">PMI_201</strain>
    </source>
</reference>
<dbReference type="AlphaFoldDB" id="A0AAD4KYP6"/>
<name>A0AAD4KYP6_9EURO</name>
<evidence type="ECO:0000313" key="5">
    <source>
        <dbReference type="Proteomes" id="UP001201262"/>
    </source>
</evidence>
<accession>A0AAD4KYP6</accession>
<dbReference type="GeneID" id="70248130"/>
<comment type="similarity">
    <text evidence="2">Belongs to the aldo/keto reductase family. Aldo/keto reductase 2 subfamily.</text>
</comment>
<organism evidence="4 5">
    <name type="scientific">Talaromyces proteolyticus</name>
    <dbReference type="NCBI Taxonomy" id="1131652"/>
    <lineage>
        <taxon>Eukaryota</taxon>
        <taxon>Fungi</taxon>
        <taxon>Dikarya</taxon>
        <taxon>Ascomycota</taxon>
        <taxon>Pezizomycotina</taxon>
        <taxon>Eurotiomycetes</taxon>
        <taxon>Eurotiomycetidae</taxon>
        <taxon>Eurotiales</taxon>
        <taxon>Trichocomaceae</taxon>
        <taxon>Talaromyces</taxon>
        <taxon>Talaromyces sect. Bacilispori</taxon>
    </lineage>
</organism>
<protein>
    <submittedName>
        <fullName evidence="4">NADP-dependent oxidoreductase domain-containing protein</fullName>
    </submittedName>
</protein>
<dbReference type="PANTHER" id="PTHR43364:SF4">
    <property type="entry name" value="NAD(P)-LINKED OXIDOREDUCTASE SUPERFAMILY PROTEIN"/>
    <property type="match status" value="1"/>
</dbReference>
<dbReference type="Pfam" id="PF00248">
    <property type="entry name" value="Aldo_ket_red"/>
    <property type="match status" value="1"/>
</dbReference>
<dbReference type="CDD" id="cd19075">
    <property type="entry name" value="AKR_AKR7A1-5"/>
    <property type="match status" value="1"/>
</dbReference>
<keyword evidence="5" id="KW-1185">Reference proteome</keyword>
<dbReference type="Gene3D" id="3.20.20.100">
    <property type="entry name" value="NADP-dependent oxidoreductase domain"/>
    <property type="match status" value="1"/>
</dbReference>
<dbReference type="InterPro" id="IPR050523">
    <property type="entry name" value="AKR_Detox_Biosynth"/>
</dbReference>
<dbReference type="Proteomes" id="UP001201262">
    <property type="component" value="Unassembled WGS sequence"/>
</dbReference>
<sequence length="332" mass="37883">MATKPAVNIVFGAMTIGKGSDESRVSDLQVAKELLDTFQSHGYNEVDTARFYGSGTSEEYLGNLKWQDRGIIMDTKCYPTIVLPGVKDQWSHRPEDLRANLKQSLKALQSDKIAMWYLHGPDRSTPYIDTLRAVNDLHKEGLFDRFGISNYMAWEVAQICEICDANDWIKPVVYQGIYNVLLRAVEPELFPCLRHYGMGFYAYNPLGGGFLTGQMEEHTSVEKGSRFDPESRQGKRYRQRYWNDAYFKAMELIRPAAEKHGLRIAEVALRWMTNHSKLGSEYPDAVILGASSQKHVEQNILDLEGGPLPDEVITALDRAWELVRPLTGRYWH</sequence>